<keyword evidence="8 15" id="KW-0862">Zinc</keyword>
<evidence type="ECO:0000256" key="11">
    <source>
        <dbReference type="ARBA" id="ARBA00023239"/>
    </source>
</evidence>
<keyword evidence="12 15" id="KW-0511">Multifunctional enzyme</keyword>
<evidence type="ECO:0000256" key="1">
    <source>
        <dbReference type="ARBA" id="ARBA00001668"/>
    </source>
</evidence>
<comment type="cofactor">
    <cofactor evidence="15">
        <name>Zn(2+)</name>
        <dbReference type="ChEBI" id="CHEBI:29105"/>
    </cofactor>
    <text evidence="15">Binds 1 zinc ion per subunit.</text>
</comment>
<dbReference type="EC" id="3.2.2.23" evidence="15"/>
<evidence type="ECO:0000256" key="2">
    <source>
        <dbReference type="ARBA" id="ARBA00009409"/>
    </source>
</evidence>
<keyword evidence="13 15" id="KW-0326">Glycosidase</keyword>
<feature type="active site" description="Proton donor" evidence="15">
    <location>
        <position position="3"/>
    </location>
</feature>
<sequence length="270" mass="30152">MPELPEVEVTRLGIAPHLLGQRLEGAVVRDGRLRLPVNADLAGRVAGQRLLSLRRRGKYLLLDLEQGTILIHLGMSGHLRVLPQSTPVQKHDHVDLLFADDLCLRFHDPRRFGAVCWLADPDQHPFLRHLGPEPLGDDFTAEYLYQRSRSRQVPIKSFLMDAHIVVGVGNIYANESLFAAGIDPRRHAGRIALQRYGKLVQTVRDILEAAIAQGGTTLRDFTRPDGRNGYFRLSLAVYGREGESCTQCGALLHGIRISGRATTYCSHCQR</sequence>
<dbReference type="SUPFAM" id="SSF81624">
    <property type="entry name" value="N-terminal domain of MutM-like DNA repair proteins"/>
    <property type="match status" value="1"/>
</dbReference>
<dbReference type="InterPro" id="IPR015886">
    <property type="entry name" value="H2TH_FPG"/>
</dbReference>
<name>A0A060USW0_9PROT</name>
<evidence type="ECO:0000256" key="14">
    <source>
        <dbReference type="ARBA" id="ARBA00044632"/>
    </source>
</evidence>
<dbReference type="NCBIfam" id="NF002211">
    <property type="entry name" value="PRK01103.1"/>
    <property type="match status" value="1"/>
</dbReference>
<dbReference type="InterPro" id="IPR000214">
    <property type="entry name" value="Znf_DNA_glyclase/AP_lyase"/>
</dbReference>
<reference evidence="19 20" key="3">
    <citation type="submission" date="2017-03" db="EMBL/GenBank/DDBJ databases">
        <authorList>
            <person name="Regsiter A."/>
            <person name="William W."/>
        </authorList>
    </citation>
    <scope>NUCLEOTIDE SEQUENCE [LARGE SCALE GENOMIC DNA]</scope>
    <source>
        <strain evidence="19">PRJEB5721</strain>
    </source>
</reference>
<dbReference type="FunFam" id="3.20.190.10:FF:000001">
    <property type="entry name" value="Formamidopyrimidine-DNA glycosylase"/>
    <property type="match status" value="1"/>
</dbReference>
<accession>A0A060USW0</accession>
<dbReference type="EMBL" id="CCCS020000023">
    <property type="protein sequence ID" value="CDQ09654.1"/>
    <property type="molecule type" value="Genomic_DNA"/>
</dbReference>
<evidence type="ECO:0000256" key="3">
    <source>
        <dbReference type="ARBA" id="ARBA00011245"/>
    </source>
</evidence>
<dbReference type="Pfam" id="PF01149">
    <property type="entry name" value="Fapy_DNA_glyco"/>
    <property type="match status" value="1"/>
</dbReference>
<feature type="binding site" evidence="15">
    <location>
        <position position="151"/>
    </location>
    <ligand>
        <name>DNA</name>
        <dbReference type="ChEBI" id="CHEBI:16991"/>
    </ligand>
</feature>
<keyword evidence="20" id="KW-1185">Reference proteome</keyword>
<keyword evidence="10 15" id="KW-0234">DNA repair</keyword>
<dbReference type="GO" id="GO:0006284">
    <property type="term" value="P:base-excision repair"/>
    <property type="evidence" value="ECO:0007669"/>
    <property type="project" value="InterPro"/>
</dbReference>
<feature type="binding site" evidence="15">
    <location>
        <position position="110"/>
    </location>
    <ligand>
        <name>DNA</name>
        <dbReference type="ChEBI" id="CHEBI:16991"/>
    </ligand>
</feature>
<dbReference type="InterPro" id="IPR012319">
    <property type="entry name" value="FPG_cat"/>
</dbReference>
<feature type="domain" description="Formamidopyrimidine-DNA glycosylase catalytic" evidence="17">
    <location>
        <begin position="2"/>
        <end position="113"/>
    </location>
</feature>
<dbReference type="PROSITE" id="PS51066">
    <property type="entry name" value="ZF_FPG_2"/>
    <property type="match status" value="1"/>
</dbReference>
<dbReference type="FunFam" id="1.10.8.50:FF:000003">
    <property type="entry name" value="Formamidopyrimidine-DNA glycosylase"/>
    <property type="match status" value="1"/>
</dbReference>
<evidence type="ECO:0000313" key="20">
    <source>
        <dbReference type="Proteomes" id="UP000193925"/>
    </source>
</evidence>
<evidence type="ECO:0000259" key="17">
    <source>
        <dbReference type="PROSITE" id="PS51068"/>
    </source>
</evidence>
<comment type="catalytic activity">
    <reaction evidence="1 15">
        <text>Hydrolysis of DNA containing ring-opened 7-methylguanine residues, releasing 2,6-diamino-4-hydroxy-5-(N-methyl)formamidopyrimidine.</text>
        <dbReference type="EC" id="3.2.2.23"/>
    </reaction>
</comment>
<dbReference type="SMART" id="SM01232">
    <property type="entry name" value="H2TH"/>
    <property type="match status" value="1"/>
</dbReference>
<dbReference type="GO" id="GO:0034039">
    <property type="term" value="F:8-oxo-7,8-dihydroguanine DNA N-glycosylase activity"/>
    <property type="evidence" value="ECO:0007669"/>
    <property type="project" value="TreeGrafter"/>
</dbReference>
<dbReference type="PROSITE" id="PS01242">
    <property type="entry name" value="ZF_FPG_1"/>
    <property type="match status" value="1"/>
</dbReference>
<dbReference type="Gene3D" id="1.10.8.50">
    <property type="match status" value="1"/>
</dbReference>
<dbReference type="EC" id="4.2.99.18" evidence="15"/>
<comment type="function">
    <text evidence="15">Involved in base excision repair of DNA damaged by oxidation or by mutagenic agents. Acts as DNA glycosylase that recognizes and removes damaged bases. Has a preference for oxidized purines, such as 7,8-dihydro-8-oxoguanine (8-oxoG). Has AP (apurinic/apyrimidinic) lyase activity and introduces nicks in the DNA strand. Cleaves the DNA backbone by beta-delta elimination to generate a single-strand break at the site of the removed base with both 3'- and 5'-phosphates.</text>
</comment>
<reference evidence="18" key="1">
    <citation type="submission" date="2014-03" db="EMBL/GenBank/DDBJ databases">
        <authorList>
            <person name="Genoscope - CEA"/>
        </authorList>
    </citation>
    <scope>NUCLEOTIDE SEQUENCE [LARGE SCALE GENOMIC DNA]</scope>
    <source>
        <strain evidence="18">CF27</strain>
    </source>
</reference>
<dbReference type="HAMAP" id="MF_00103">
    <property type="entry name" value="Fapy_DNA_glycosyl"/>
    <property type="match status" value="1"/>
</dbReference>
<dbReference type="GO" id="GO:0140078">
    <property type="term" value="F:class I DNA-(apurinic or apyrimidinic site) endonuclease activity"/>
    <property type="evidence" value="ECO:0007669"/>
    <property type="project" value="UniProtKB-EC"/>
</dbReference>
<feature type="active site" description="Schiff-base intermediate with DNA" evidence="15">
    <location>
        <position position="2"/>
    </location>
</feature>
<dbReference type="Gene3D" id="3.20.190.10">
    <property type="entry name" value="MutM-like, N-terminal"/>
    <property type="match status" value="1"/>
</dbReference>
<evidence type="ECO:0000256" key="5">
    <source>
        <dbReference type="ARBA" id="ARBA00022763"/>
    </source>
</evidence>
<dbReference type="Pfam" id="PF06831">
    <property type="entry name" value="H2TH"/>
    <property type="match status" value="1"/>
</dbReference>
<evidence type="ECO:0000256" key="4">
    <source>
        <dbReference type="ARBA" id="ARBA00022723"/>
    </source>
</evidence>
<keyword evidence="11 15" id="KW-0456">Lyase</keyword>
<organism evidence="18">
    <name type="scientific">Acidithiobacillus ferrivorans</name>
    <dbReference type="NCBI Taxonomy" id="160808"/>
    <lineage>
        <taxon>Bacteria</taxon>
        <taxon>Pseudomonadati</taxon>
        <taxon>Pseudomonadota</taxon>
        <taxon>Acidithiobacillia</taxon>
        <taxon>Acidithiobacillales</taxon>
        <taxon>Acidithiobacillaceae</taxon>
        <taxon>Acidithiobacillus</taxon>
    </lineage>
</organism>
<dbReference type="Proteomes" id="UP000193925">
    <property type="component" value="Chromosome AFERRI"/>
</dbReference>
<dbReference type="InterPro" id="IPR010979">
    <property type="entry name" value="Ribosomal_uS13-like_H2TH"/>
</dbReference>
<feature type="active site" description="Proton donor; for delta-elimination activity" evidence="15">
    <location>
        <position position="260"/>
    </location>
</feature>
<dbReference type="CDD" id="cd08966">
    <property type="entry name" value="EcFpg-like_N"/>
    <property type="match status" value="1"/>
</dbReference>
<keyword evidence="6 15" id="KW-0863">Zinc-finger</keyword>
<evidence type="ECO:0000256" key="8">
    <source>
        <dbReference type="ARBA" id="ARBA00022833"/>
    </source>
</evidence>
<dbReference type="AlphaFoldDB" id="A0A060USW0"/>
<evidence type="ECO:0000313" key="18">
    <source>
        <dbReference type="EMBL" id="CDQ09654.1"/>
    </source>
</evidence>
<keyword evidence="9 15" id="KW-0238">DNA-binding</keyword>
<evidence type="ECO:0000259" key="16">
    <source>
        <dbReference type="PROSITE" id="PS51066"/>
    </source>
</evidence>
<protein>
    <recommendedName>
        <fullName evidence="15">Formamidopyrimidine-DNA glycosylase</fullName>
        <shortName evidence="15">Fapy-DNA glycosylase</shortName>
        <ecNumber evidence="15">3.2.2.23</ecNumber>
    </recommendedName>
    <alternativeName>
        <fullName evidence="15">DNA-(apurinic or apyrimidinic site) lyase MutM</fullName>
        <shortName evidence="15">AP lyase MutM</shortName>
        <ecNumber evidence="15">4.2.99.18</ecNumber>
    </alternativeName>
</protein>
<dbReference type="InterPro" id="IPR035937">
    <property type="entry name" value="FPG_N"/>
</dbReference>
<keyword evidence="5 15" id="KW-0227">DNA damage</keyword>
<dbReference type="PANTHER" id="PTHR22993">
    <property type="entry name" value="FORMAMIDOPYRIMIDINE-DNA GLYCOSYLASE"/>
    <property type="match status" value="1"/>
</dbReference>
<dbReference type="SUPFAM" id="SSF57716">
    <property type="entry name" value="Glucocorticoid receptor-like (DNA-binding domain)"/>
    <property type="match status" value="1"/>
</dbReference>
<dbReference type="InterPro" id="IPR020629">
    <property type="entry name" value="FPG_Glyclase"/>
</dbReference>
<evidence type="ECO:0000256" key="13">
    <source>
        <dbReference type="ARBA" id="ARBA00023295"/>
    </source>
</evidence>
<evidence type="ECO:0000256" key="7">
    <source>
        <dbReference type="ARBA" id="ARBA00022801"/>
    </source>
</evidence>
<feature type="domain" description="FPG-type" evidence="16">
    <location>
        <begin position="236"/>
        <end position="270"/>
    </location>
</feature>
<dbReference type="NCBIfam" id="TIGR00577">
    <property type="entry name" value="fpg"/>
    <property type="match status" value="1"/>
</dbReference>
<dbReference type="PROSITE" id="PS51068">
    <property type="entry name" value="FPG_CAT"/>
    <property type="match status" value="1"/>
</dbReference>
<proteinExistence type="inferred from homology"/>
<evidence type="ECO:0000256" key="12">
    <source>
        <dbReference type="ARBA" id="ARBA00023268"/>
    </source>
</evidence>
<dbReference type="PANTHER" id="PTHR22993:SF9">
    <property type="entry name" value="FORMAMIDOPYRIMIDINE-DNA GLYCOSYLASE"/>
    <property type="match status" value="1"/>
</dbReference>
<dbReference type="InterPro" id="IPR015887">
    <property type="entry name" value="DNA_glyclase_Znf_dom_DNA_BS"/>
</dbReference>
<evidence type="ECO:0000256" key="6">
    <source>
        <dbReference type="ARBA" id="ARBA00022771"/>
    </source>
</evidence>
<feature type="active site" description="Proton donor; for beta-elimination activity" evidence="15">
    <location>
        <position position="58"/>
    </location>
</feature>
<comment type="subunit">
    <text evidence="3 15">Monomer.</text>
</comment>
<dbReference type="RefSeq" id="WP_035191946.1">
    <property type="nucleotide sequence ID" value="NZ_CCCS020000023.1"/>
</dbReference>
<dbReference type="EMBL" id="LT841305">
    <property type="protein sequence ID" value="SMH67100.1"/>
    <property type="molecule type" value="Genomic_DNA"/>
</dbReference>
<dbReference type="GO" id="GO:0003684">
    <property type="term" value="F:damaged DNA binding"/>
    <property type="evidence" value="ECO:0007669"/>
    <property type="project" value="InterPro"/>
</dbReference>
<dbReference type="SMART" id="SM00898">
    <property type="entry name" value="Fapy_DNA_glyco"/>
    <property type="match status" value="1"/>
</dbReference>
<evidence type="ECO:0000256" key="15">
    <source>
        <dbReference type="HAMAP-Rule" id="MF_00103"/>
    </source>
</evidence>
<gene>
    <name evidence="15 18" type="primary">mutM</name>
    <name evidence="15" type="synonym">fpg</name>
    <name evidence="18" type="ORF">AFERRI_30300</name>
    <name evidence="19" type="ORF">AFERRI_50301</name>
</gene>
<dbReference type="GO" id="GO:0008270">
    <property type="term" value="F:zinc ion binding"/>
    <property type="evidence" value="ECO:0007669"/>
    <property type="project" value="UniProtKB-UniRule"/>
</dbReference>
<comment type="catalytic activity">
    <reaction evidence="14 15">
        <text>2'-deoxyribonucleotide-(2'-deoxyribose 5'-phosphate)-2'-deoxyribonucleotide-DNA = a 3'-end 2'-deoxyribonucleotide-(2,3-dehydro-2,3-deoxyribose 5'-phosphate)-DNA + a 5'-end 5'-phospho-2'-deoxyribonucleoside-DNA + H(+)</text>
        <dbReference type="Rhea" id="RHEA:66592"/>
        <dbReference type="Rhea" id="RHEA-COMP:13180"/>
        <dbReference type="Rhea" id="RHEA-COMP:16897"/>
        <dbReference type="Rhea" id="RHEA-COMP:17067"/>
        <dbReference type="ChEBI" id="CHEBI:15378"/>
        <dbReference type="ChEBI" id="CHEBI:136412"/>
        <dbReference type="ChEBI" id="CHEBI:157695"/>
        <dbReference type="ChEBI" id="CHEBI:167181"/>
        <dbReference type="EC" id="4.2.99.18"/>
    </reaction>
</comment>
<feature type="binding site" evidence="15">
    <location>
        <position position="91"/>
    </location>
    <ligand>
        <name>DNA</name>
        <dbReference type="ChEBI" id="CHEBI:16991"/>
    </ligand>
</feature>
<comment type="similarity">
    <text evidence="2 15">Belongs to the FPG family.</text>
</comment>
<dbReference type="SUPFAM" id="SSF46946">
    <property type="entry name" value="S13-like H2TH domain"/>
    <property type="match status" value="1"/>
</dbReference>
<keyword evidence="4 15" id="KW-0479">Metal-binding</keyword>
<evidence type="ECO:0000313" key="19">
    <source>
        <dbReference type="EMBL" id="SMH67100.1"/>
    </source>
</evidence>
<evidence type="ECO:0000256" key="10">
    <source>
        <dbReference type="ARBA" id="ARBA00023204"/>
    </source>
</evidence>
<keyword evidence="7 15" id="KW-0378">Hydrolase</keyword>
<evidence type="ECO:0000256" key="9">
    <source>
        <dbReference type="ARBA" id="ARBA00023125"/>
    </source>
</evidence>
<reference evidence="18" key="2">
    <citation type="submission" date="2014-07" db="EMBL/GenBank/DDBJ databases">
        <title>Initial genome analysis of the psychrotolerant acidophile Acidithiobacillus ferrivorans CF27: insights into iron and sulfur oxidation pathways and into biofilm formation.</title>
        <authorList>
            <person name="Talla E."/>
            <person name="Hedrich S."/>
            <person name="Mangenot S."/>
            <person name="Ji B."/>
            <person name="Johnson D.B."/>
            <person name="Barbe V."/>
            <person name="Bonnefoy V."/>
        </authorList>
    </citation>
    <scope>NUCLEOTIDE SEQUENCE [LARGE SCALE GENOMIC DNA]</scope>
    <source>
        <strain evidence="18">CF27</strain>
    </source>
</reference>